<feature type="transmembrane region" description="Helical" evidence="2">
    <location>
        <begin position="6"/>
        <end position="27"/>
    </location>
</feature>
<proteinExistence type="predicted"/>
<evidence type="ECO:0000313" key="3">
    <source>
        <dbReference type="EMBL" id="PRY19317.1"/>
    </source>
</evidence>
<dbReference type="AlphaFoldDB" id="A0A2T0RDS2"/>
<protein>
    <submittedName>
        <fullName evidence="3">Uncharacterized protein</fullName>
    </submittedName>
</protein>
<feature type="region of interest" description="Disordered" evidence="1">
    <location>
        <begin position="32"/>
        <end position="52"/>
    </location>
</feature>
<organism evidence="3 4">
    <name type="scientific">Pseudosporangium ferrugineum</name>
    <dbReference type="NCBI Taxonomy" id="439699"/>
    <lineage>
        <taxon>Bacteria</taxon>
        <taxon>Bacillati</taxon>
        <taxon>Actinomycetota</taxon>
        <taxon>Actinomycetes</taxon>
        <taxon>Micromonosporales</taxon>
        <taxon>Micromonosporaceae</taxon>
        <taxon>Pseudosporangium</taxon>
    </lineage>
</organism>
<name>A0A2T0RDS2_9ACTN</name>
<dbReference type="RefSeq" id="WP_106131164.1">
    <property type="nucleotide sequence ID" value="NZ_PVZG01000035.1"/>
</dbReference>
<dbReference type="OrthoDB" id="9863771at2"/>
<keyword evidence="2" id="KW-0472">Membrane</keyword>
<keyword evidence="2" id="KW-1133">Transmembrane helix</keyword>
<gene>
    <name evidence="3" type="ORF">CLV70_13521</name>
</gene>
<keyword evidence="2" id="KW-0812">Transmembrane</keyword>
<accession>A0A2T0RDS2</accession>
<sequence length="108" mass="12022">MNLSLTTIIITTWSAFAVTGIFAAVLYRRGRTRQAAHPRPVRLSPRTPRPDPAALENAHRLWLDGLTGTNVDELSDTGRHHLPPELMSMPTYRLGPDRVARAKVQGEN</sequence>
<dbReference type="Proteomes" id="UP000239209">
    <property type="component" value="Unassembled WGS sequence"/>
</dbReference>
<evidence type="ECO:0000313" key="4">
    <source>
        <dbReference type="Proteomes" id="UP000239209"/>
    </source>
</evidence>
<dbReference type="EMBL" id="PVZG01000035">
    <property type="protein sequence ID" value="PRY19317.1"/>
    <property type="molecule type" value="Genomic_DNA"/>
</dbReference>
<evidence type="ECO:0000256" key="2">
    <source>
        <dbReference type="SAM" id="Phobius"/>
    </source>
</evidence>
<keyword evidence="4" id="KW-1185">Reference proteome</keyword>
<reference evidence="3 4" key="1">
    <citation type="submission" date="2018-03" db="EMBL/GenBank/DDBJ databases">
        <title>Genomic Encyclopedia of Archaeal and Bacterial Type Strains, Phase II (KMG-II): from individual species to whole genera.</title>
        <authorList>
            <person name="Goeker M."/>
        </authorList>
    </citation>
    <scope>NUCLEOTIDE SEQUENCE [LARGE SCALE GENOMIC DNA]</scope>
    <source>
        <strain evidence="3 4">DSM 45348</strain>
    </source>
</reference>
<comment type="caution">
    <text evidence="3">The sequence shown here is derived from an EMBL/GenBank/DDBJ whole genome shotgun (WGS) entry which is preliminary data.</text>
</comment>
<evidence type="ECO:0000256" key="1">
    <source>
        <dbReference type="SAM" id="MobiDB-lite"/>
    </source>
</evidence>